<dbReference type="EMBL" id="JAINDJ010000005">
    <property type="protein sequence ID" value="KAG9447987.1"/>
    <property type="molecule type" value="Genomic_DNA"/>
</dbReference>
<keyword evidence="3" id="KW-1185">Reference proteome</keyword>
<feature type="region of interest" description="Disordered" evidence="1">
    <location>
        <begin position="1"/>
        <end position="79"/>
    </location>
</feature>
<feature type="compositionally biased region" description="Basic residues" evidence="1">
    <location>
        <begin position="28"/>
        <end position="37"/>
    </location>
</feature>
<evidence type="ECO:0000313" key="3">
    <source>
        <dbReference type="Proteomes" id="UP000825729"/>
    </source>
</evidence>
<organism evidence="2 3">
    <name type="scientific">Aristolochia fimbriata</name>
    <name type="common">White veined hardy Dutchman's pipe vine</name>
    <dbReference type="NCBI Taxonomy" id="158543"/>
    <lineage>
        <taxon>Eukaryota</taxon>
        <taxon>Viridiplantae</taxon>
        <taxon>Streptophyta</taxon>
        <taxon>Embryophyta</taxon>
        <taxon>Tracheophyta</taxon>
        <taxon>Spermatophyta</taxon>
        <taxon>Magnoliopsida</taxon>
        <taxon>Magnoliidae</taxon>
        <taxon>Piperales</taxon>
        <taxon>Aristolochiaceae</taxon>
        <taxon>Aristolochia</taxon>
    </lineage>
</organism>
<evidence type="ECO:0000256" key="1">
    <source>
        <dbReference type="SAM" id="MobiDB-lite"/>
    </source>
</evidence>
<feature type="compositionally biased region" description="Basic and acidic residues" evidence="1">
    <location>
        <begin position="1"/>
        <end position="15"/>
    </location>
</feature>
<sequence>MRGDDSNHPGEERNQGRGNGGGAEGHRSVGHGRRRGQFSRVLPYSRSTHRRETQKNHAEDGESDGHFATLHCESANGYS</sequence>
<gene>
    <name evidence="2" type="ORF">H6P81_014115</name>
</gene>
<comment type="caution">
    <text evidence="2">The sequence shown here is derived from an EMBL/GenBank/DDBJ whole genome shotgun (WGS) entry which is preliminary data.</text>
</comment>
<evidence type="ECO:0000313" key="2">
    <source>
        <dbReference type="EMBL" id="KAG9447987.1"/>
    </source>
</evidence>
<dbReference type="Proteomes" id="UP000825729">
    <property type="component" value="Unassembled WGS sequence"/>
</dbReference>
<dbReference type="AlphaFoldDB" id="A0AAV7EK96"/>
<accession>A0AAV7EK96</accession>
<proteinExistence type="predicted"/>
<name>A0AAV7EK96_ARIFI</name>
<protein>
    <submittedName>
        <fullName evidence="2">Uncharacterized protein</fullName>
    </submittedName>
</protein>
<reference evidence="2 3" key="1">
    <citation type="submission" date="2021-07" db="EMBL/GenBank/DDBJ databases">
        <title>The Aristolochia fimbriata genome: insights into angiosperm evolution, floral development and chemical biosynthesis.</title>
        <authorList>
            <person name="Jiao Y."/>
        </authorList>
    </citation>
    <scope>NUCLEOTIDE SEQUENCE [LARGE SCALE GENOMIC DNA]</scope>
    <source>
        <strain evidence="2">IBCAS-2021</strain>
        <tissue evidence="2">Leaf</tissue>
    </source>
</reference>
<feature type="compositionally biased region" description="Basic and acidic residues" evidence="1">
    <location>
        <begin position="50"/>
        <end position="65"/>
    </location>
</feature>